<reference evidence="12" key="1">
    <citation type="journal article" date="2015" name="MBio">
        <title>Genome-Resolved Metagenomic Analysis Reveals Roles for Candidate Phyla and Other Microbial Community Members in Biogeochemical Transformations in Oil Reservoirs.</title>
        <authorList>
            <person name="Hu P."/>
            <person name="Tom L."/>
            <person name="Singh A."/>
            <person name="Thomas B.C."/>
            <person name="Baker B.J."/>
            <person name="Piceno Y.M."/>
            <person name="Andersen G.L."/>
            <person name="Banfield J.F."/>
        </authorList>
    </citation>
    <scope>NUCLEOTIDE SEQUENCE [LARGE SCALE GENOMIC DNA]</scope>
</reference>
<dbReference type="Pfam" id="PF01546">
    <property type="entry name" value="Peptidase_M20"/>
    <property type="match status" value="1"/>
</dbReference>
<evidence type="ECO:0000256" key="1">
    <source>
        <dbReference type="ARBA" id="ARBA00001947"/>
    </source>
</evidence>
<dbReference type="InterPro" id="IPR002933">
    <property type="entry name" value="Peptidase_M20"/>
</dbReference>
<proteinExistence type="inferred from homology"/>
<dbReference type="EMBL" id="LGGX01000008">
    <property type="protein sequence ID" value="KUK87093.1"/>
    <property type="molecule type" value="Genomic_DNA"/>
</dbReference>
<evidence type="ECO:0000256" key="6">
    <source>
        <dbReference type="ARBA" id="ARBA00023049"/>
    </source>
</evidence>
<feature type="domain" description="Peptidase M20 dimerisation" evidence="10">
    <location>
        <begin position="184"/>
        <end position="272"/>
    </location>
</feature>
<dbReference type="PROSITE" id="PS00758">
    <property type="entry name" value="ARGE_DAPE_CPG2_1"/>
    <property type="match status" value="1"/>
</dbReference>
<keyword evidence="2" id="KW-0645">Protease</keyword>
<feature type="active site" description="Proton acceptor" evidence="8">
    <location>
        <position position="142"/>
    </location>
</feature>
<dbReference type="GO" id="GO:0004177">
    <property type="term" value="F:aminopeptidase activity"/>
    <property type="evidence" value="ECO:0007669"/>
    <property type="project" value="UniProtKB-UniRule"/>
</dbReference>
<comment type="caution">
    <text evidence="11">The sequence shown here is derived from an EMBL/GenBank/DDBJ whole genome shotgun (WGS) entry which is preliminary data.</text>
</comment>
<keyword evidence="11" id="KW-0031">Aminopeptidase</keyword>
<dbReference type="Pfam" id="PF07687">
    <property type="entry name" value="M20_dimer"/>
    <property type="match status" value="1"/>
</dbReference>
<dbReference type="GO" id="GO:0008237">
    <property type="term" value="F:metallopeptidase activity"/>
    <property type="evidence" value="ECO:0007669"/>
    <property type="project" value="UniProtKB-KW"/>
</dbReference>
<dbReference type="PIRSF" id="PIRSF001123">
    <property type="entry name" value="PepA_GA"/>
    <property type="match status" value="1"/>
</dbReference>
<evidence type="ECO:0000256" key="9">
    <source>
        <dbReference type="PIRSR" id="PIRSR001123-2"/>
    </source>
</evidence>
<dbReference type="Proteomes" id="UP000053467">
    <property type="component" value="Unassembled WGS sequence"/>
</dbReference>
<feature type="binding site" evidence="9">
    <location>
        <position position="109"/>
    </location>
    <ligand>
        <name>Zn(2+)</name>
        <dbReference type="ChEBI" id="CHEBI:29105"/>
        <label>2</label>
    </ligand>
</feature>
<accession>A0A101I1N6</accession>
<dbReference type="AlphaFoldDB" id="A0A101I1N6"/>
<evidence type="ECO:0000313" key="12">
    <source>
        <dbReference type="Proteomes" id="UP000053467"/>
    </source>
</evidence>
<evidence type="ECO:0000256" key="2">
    <source>
        <dbReference type="ARBA" id="ARBA00022670"/>
    </source>
</evidence>
<name>A0A101I1N6_UNCT6</name>
<dbReference type="InterPro" id="IPR001261">
    <property type="entry name" value="ArgE/DapE_CS"/>
</dbReference>
<feature type="binding site" evidence="9">
    <location>
        <position position="143"/>
    </location>
    <ligand>
        <name>Zn(2+)</name>
        <dbReference type="ChEBI" id="CHEBI:29105"/>
        <label>2</label>
    </ligand>
</feature>
<dbReference type="InterPro" id="IPR010162">
    <property type="entry name" value="PepT-like"/>
</dbReference>
<dbReference type="InterPro" id="IPR011650">
    <property type="entry name" value="Peptidase_M20_dimer"/>
</dbReference>
<dbReference type="Gene3D" id="3.40.630.10">
    <property type="entry name" value="Zn peptidases"/>
    <property type="match status" value="1"/>
</dbReference>
<dbReference type="SUPFAM" id="SSF53187">
    <property type="entry name" value="Zn-dependent exopeptidases"/>
    <property type="match status" value="1"/>
</dbReference>
<dbReference type="SUPFAM" id="SSF55031">
    <property type="entry name" value="Bacterial exopeptidase dimerisation domain"/>
    <property type="match status" value="1"/>
</dbReference>
<evidence type="ECO:0000256" key="3">
    <source>
        <dbReference type="ARBA" id="ARBA00022723"/>
    </source>
</evidence>
<dbReference type="NCBIfam" id="TIGR01883">
    <property type="entry name" value="PepT-like"/>
    <property type="match status" value="1"/>
</dbReference>
<dbReference type="PANTHER" id="PTHR42994:SF2">
    <property type="entry name" value="PEPTIDASE"/>
    <property type="match status" value="1"/>
</dbReference>
<dbReference type="PANTHER" id="PTHR42994">
    <property type="entry name" value="PEPTIDASE T"/>
    <property type="match status" value="1"/>
</dbReference>
<comment type="cofactor">
    <cofactor evidence="9">
        <name>a divalent metal cation</name>
        <dbReference type="ChEBI" id="CHEBI:60240"/>
    </cofactor>
    <text evidence="9">Binds 2 divalent metal cations per subunit.</text>
</comment>
<dbReference type="InterPro" id="IPR036264">
    <property type="entry name" value="Bact_exopeptidase_dim_dom"/>
</dbReference>
<evidence type="ECO:0000256" key="7">
    <source>
        <dbReference type="PIRNR" id="PIRNR001123"/>
    </source>
</evidence>
<dbReference type="GO" id="GO:0006508">
    <property type="term" value="P:proteolysis"/>
    <property type="evidence" value="ECO:0007669"/>
    <property type="project" value="UniProtKB-KW"/>
</dbReference>
<evidence type="ECO:0000256" key="4">
    <source>
        <dbReference type="ARBA" id="ARBA00022801"/>
    </source>
</evidence>
<comment type="similarity">
    <text evidence="7">Belongs to the peptidase M42 family.</text>
</comment>
<feature type="binding site" evidence="9">
    <location>
        <position position="109"/>
    </location>
    <ligand>
        <name>Zn(2+)</name>
        <dbReference type="ChEBI" id="CHEBI:29105"/>
        <label>1</label>
    </ligand>
</feature>
<dbReference type="GO" id="GO:0046872">
    <property type="term" value="F:metal ion binding"/>
    <property type="evidence" value="ECO:0007669"/>
    <property type="project" value="UniProtKB-UniRule"/>
</dbReference>
<keyword evidence="4" id="KW-0378">Hydrolase</keyword>
<sequence>MFNINRERLINDFISMVKISSESYDEKLMGDYCKRVLKEEFGLEIYEDDAALKIGSNQSNIIAKYRGNPRKKTLLFCAHLDTVKPGKDVNPIRENGKIFSDGKTILGSDDKSGIAPLFEALRIVKENELDVPDIEIVLTVAEEVGLKGAKNLDFSVLKAKEGYALDSEDIEGIFNRAPSQNFIDITVEGIESHAGMSPEKGISAIKVLSEAIANMHLGRIDSQTTANIGVIEGGVASNIVAKRCSAKGEVRSHDDERLRYYTEKIKEAVYNAVNKNRIILPDGSVKTANCKIEVEKAYSAMYVKEDEPVLQRAIDVYKNLKIPYRILTGGGGSDANIFNEHGIKTVIIGTGMKNVHTVDEYILEEDLVTVTNIILGIMTHDQ</sequence>
<organism evidence="11 12">
    <name type="scientific">candidate division TA06 bacterium 34_109</name>
    <dbReference type="NCBI Taxonomy" id="1635277"/>
    <lineage>
        <taxon>Bacteria</taxon>
        <taxon>Bacteria division TA06</taxon>
    </lineage>
</organism>
<protein>
    <submittedName>
        <fullName evidence="11">Putative peptidase T (Tripeptide aminopeptidase) (Aminotripeptidase) (Tripeptidase) (YqjE)</fullName>
    </submittedName>
</protein>
<keyword evidence="5" id="KW-0862">Zinc</keyword>
<evidence type="ECO:0000256" key="5">
    <source>
        <dbReference type="ARBA" id="ARBA00022833"/>
    </source>
</evidence>
<comment type="cofactor">
    <cofactor evidence="1">
        <name>Zn(2+)</name>
        <dbReference type="ChEBI" id="CHEBI:29105"/>
    </cofactor>
</comment>
<keyword evidence="3 9" id="KW-0479">Metal-binding</keyword>
<dbReference type="Gene3D" id="3.30.70.360">
    <property type="match status" value="1"/>
</dbReference>
<evidence type="ECO:0000259" key="10">
    <source>
        <dbReference type="Pfam" id="PF07687"/>
    </source>
</evidence>
<evidence type="ECO:0000256" key="8">
    <source>
        <dbReference type="PIRSR" id="PIRSR001123-1"/>
    </source>
</evidence>
<evidence type="ECO:0000313" key="11">
    <source>
        <dbReference type="EMBL" id="KUK87093.1"/>
    </source>
</evidence>
<keyword evidence="6" id="KW-0482">Metalloprotease</keyword>
<dbReference type="InterPro" id="IPR008007">
    <property type="entry name" value="Peptidase_M42"/>
</dbReference>
<gene>
    <name evidence="11" type="ORF">XE03_1043</name>
</gene>